<dbReference type="EMBL" id="JH767195">
    <property type="protein sequence ID" value="EQC28324.1"/>
    <property type="molecule type" value="Genomic_DNA"/>
</dbReference>
<dbReference type="InterPro" id="IPR001841">
    <property type="entry name" value="Znf_RING"/>
</dbReference>
<accession>T0PS52</accession>
<dbReference type="STRING" id="1156394.T0PS52"/>
<evidence type="ECO:0000313" key="4">
    <source>
        <dbReference type="EMBL" id="EQC28324.1"/>
    </source>
</evidence>
<dbReference type="GO" id="GO:0008270">
    <property type="term" value="F:zinc ion binding"/>
    <property type="evidence" value="ECO:0007669"/>
    <property type="project" value="UniProtKB-KW"/>
</dbReference>
<feature type="transmembrane region" description="Helical" evidence="2">
    <location>
        <begin position="59"/>
        <end position="80"/>
    </location>
</feature>
<keyword evidence="2" id="KW-0472">Membrane</keyword>
<evidence type="ECO:0000259" key="3">
    <source>
        <dbReference type="PROSITE" id="PS50089"/>
    </source>
</evidence>
<dbReference type="VEuPathDB" id="FungiDB:SDRG_13872"/>
<dbReference type="InParanoid" id="T0PS52"/>
<keyword evidence="2" id="KW-1133">Transmembrane helix</keyword>
<dbReference type="OrthoDB" id="1431934at2759"/>
<evidence type="ECO:0000256" key="1">
    <source>
        <dbReference type="PROSITE-ProRule" id="PRU00175"/>
    </source>
</evidence>
<proteinExistence type="predicted"/>
<protein>
    <recommendedName>
        <fullName evidence="3">RING-type domain-containing protein</fullName>
    </recommendedName>
</protein>
<dbReference type="GeneID" id="19954599"/>
<dbReference type="OMA" id="YCALAYV"/>
<dbReference type="PROSITE" id="PS50089">
    <property type="entry name" value="ZF_RING_2"/>
    <property type="match status" value="1"/>
</dbReference>
<keyword evidence="2" id="KW-0812">Transmembrane</keyword>
<name>T0PS52_SAPDV</name>
<organism evidence="4 5">
    <name type="scientific">Saprolegnia diclina (strain VS20)</name>
    <dbReference type="NCBI Taxonomy" id="1156394"/>
    <lineage>
        <taxon>Eukaryota</taxon>
        <taxon>Sar</taxon>
        <taxon>Stramenopiles</taxon>
        <taxon>Oomycota</taxon>
        <taxon>Saprolegniomycetes</taxon>
        <taxon>Saprolegniales</taxon>
        <taxon>Saprolegniaceae</taxon>
        <taxon>Saprolegnia</taxon>
    </lineage>
</organism>
<keyword evidence="1" id="KW-0862">Zinc</keyword>
<evidence type="ECO:0000313" key="5">
    <source>
        <dbReference type="Proteomes" id="UP000030762"/>
    </source>
</evidence>
<keyword evidence="5" id="KW-1185">Reference proteome</keyword>
<evidence type="ECO:0000256" key="2">
    <source>
        <dbReference type="SAM" id="Phobius"/>
    </source>
</evidence>
<feature type="transmembrane region" description="Helical" evidence="2">
    <location>
        <begin position="28"/>
        <end position="47"/>
    </location>
</feature>
<dbReference type="Proteomes" id="UP000030762">
    <property type="component" value="Unassembled WGS sequence"/>
</dbReference>
<dbReference type="AlphaFoldDB" id="T0PS52"/>
<reference evidence="4 5" key="1">
    <citation type="submission" date="2012-04" db="EMBL/GenBank/DDBJ databases">
        <title>The Genome Sequence of Saprolegnia declina VS20.</title>
        <authorList>
            <consortium name="The Broad Institute Genome Sequencing Platform"/>
            <person name="Russ C."/>
            <person name="Nusbaum C."/>
            <person name="Tyler B."/>
            <person name="van West P."/>
            <person name="Dieguez-Uribeondo J."/>
            <person name="de Bruijn I."/>
            <person name="Tripathy S."/>
            <person name="Jiang R."/>
            <person name="Young S.K."/>
            <person name="Zeng Q."/>
            <person name="Gargeya S."/>
            <person name="Fitzgerald M."/>
            <person name="Haas B."/>
            <person name="Abouelleil A."/>
            <person name="Alvarado L."/>
            <person name="Arachchi H.M."/>
            <person name="Berlin A."/>
            <person name="Chapman S.B."/>
            <person name="Goldberg J."/>
            <person name="Griggs A."/>
            <person name="Gujja S."/>
            <person name="Hansen M."/>
            <person name="Howarth C."/>
            <person name="Imamovic A."/>
            <person name="Larimer J."/>
            <person name="McCowen C."/>
            <person name="Montmayeur A."/>
            <person name="Murphy C."/>
            <person name="Neiman D."/>
            <person name="Pearson M."/>
            <person name="Priest M."/>
            <person name="Roberts A."/>
            <person name="Saif S."/>
            <person name="Shea T."/>
            <person name="Sisk P."/>
            <person name="Sykes S."/>
            <person name="Wortman J."/>
            <person name="Nusbaum C."/>
            <person name="Birren B."/>
        </authorList>
    </citation>
    <scope>NUCLEOTIDE SEQUENCE [LARGE SCALE GENOMIC DNA]</scope>
    <source>
        <strain evidence="4 5">VS20</strain>
    </source>
</reference>
<keyword evidence="1" id="KW-0863">Zinc-finger</keyword>
<dbReference type="RefSeq" id="XP_008618194.1">
    <property type="nucleotide sequence ID" value="XM_008619972.1"/>
</dbReference>
<sequence>MASPSSSPLTLGYRFAAKGLDPARASPAIPVVAVLLYVLYCALAYVVTFDVLLVRLRTLLAFGAALDAVAVAAKIGYVFVGMPMLYRHITQAEEGTDHAPALDACLLLLAPWALPLTFLYAATMPLQSLYGLCKPPPPVLEKPSIEYQAMTECKVCLEFYTAEKLAAYCDTCTTPCCIACFNNYLEHRLTSNETLCCPGCKNHLSPNLLASNAISFDTREACAAHCLTQDEQRICPRCHQLARKGSLRKRRVICDACKTTSCADCGKDYHLLPTCRDKAFERYCRETGPARAKG</sequence>
<gene>
    <name evidence="4" type="ORF">SDRG_13872</name>
</gene>
<keyword evidence="1" id="KW-0479">Metal-binding</keyword>
<feature type="domain" description="RING-type" evidence="3">
    <location>
        <begin position="153"/>
        <end position="201"/>
    </location>
</feature>